<dbReference type="PANTHER" id="PTHR44520">
    <property type="entry name" value="RESPONSE REGULATOR RCP1-RELATED"/>
    <property type="match status" value="1"/>
</dbReference>
<evidence type="ECO:0000259" key="2">
    <source>
        <dbReference type="PROSITE" id="PS50110"/>
    </source>
</evidence>
<dbReference type="PROSITE" id="PS50110">
    <property type="entry name" value="RESPONSE_REGULATORY"/>
    <property type="match status" value="1"/>
</dbReference>
<dbReference type="InterPro" id="IPR011006">
    <property type="entry name" value="CheY-like_superfamily"/>
</dbReference>
<organism evidence="3 4">
    <name type="scientific">Arenibacter arenosicollis</name>
    <dbReference type="NCBI Taxonomy" id="2762274"/>
    <lineage>
        <taxon>Bacteria</taxon>
        <taxon>Pseudomonadati</taxon>
        <taxon>Bacteroidota</taxon>
        <taxon>Flavobacteriia</taxon>
        <taxon>Flavobacteriales</taxon>
        <taxon>Flavobacteriaceae</taxon>
        <taxon>Arenibacter</taxon>
    </lineage>
</organism>
<accession>A0ABR7QMY5</accession>
<dbReference type="EMBL" id="JACLHY010000009">
    <property type="protein sequence ID" value="MBC8768562.1"/>
    <property type="molecule type" value="Genomic_DNA"/>
</dbReference>
<evidence type="ECO:0000313" key="4">
    <source>
        <dbReference type="Proteomes" id="UP000618952"/>
    </source>
</evidence>
<dbReference type="InterPro" id="IPR052893">
    <property type="entry name" value="TCS_response_regulator"/>
</dbReference>
<dbReference type="Proteomes" id="UP000618952">
    <property type="component" value="Unassembled WGS sequence"/>
</dbReference>
<dbReference type="SUPFAM" id="SSF52172">
    <property type="entry name" value="CheY-like"/>
    <property type="match status" value="1"/>
</dbReference>
<comment type="caution">
    <text evidence="3">The sequence shown here is derived from an EMBL/GenBank/DDBJ whole genome shotgun (WGS) entry which is preliminary data.</text>
</comment>
<feature type="domain" description="Response regulatory" evidence="2">
    <location>
        <begin position="5"/>
        <end position="127"/>
    </location>
</feature>
<comment type="caution">
    <text evidence="1">Lacks conserved residue(s) required for the propagation of feature annotation.</text>
</comment>
<dbReference type="Gene3D" id="3.40.50.2300">
    <property type="match status" value="1"/>
</dbReference>
<dbReference type="RefSeq" id="WP_187584548.1">
    <property type="nucleotide sequence ID" value="NZ_JACLHY010000009.1"/>
</dbReference>
<dbReference type="InterPro" id="IPR001789">
    <property type="entry name" value="Sig_transdc_resp-reg_receiver"/>
</dbReference>
<protein>
    <recommendedName>
        <fullName evidence="2">Response regulatory domain-containing protein</fullName>
    </recommendedName>
</protein>
<reference evidence="3 4" key="1">
    <citation type="submission" date="2020-08" db="EMBL/GenBank/DDBJ databases">
        <title>Arenibacter gaetbuli sp. nov., isolated from a sand dune.</title>
        <authorList>
            <person name="Park S."/>
            <person name="Yoon J.-H."/>
        </authorList>
    </citation>
    <scope>NUCLEOTIDE SEQUENCE [LARGE SCALE GENOMIC DNA]</scope>
    <source>
        <strain evidence="3 4">BSSL-BM3</strain>
    </source>
</reference>
<sequence length="135" mass="15446">MNTKNVLLIENCMLDAILIKESLQQNGGPCNINLLEDGIEAIVHIESVLQDKNNEIPDLIIANEELIMINGVNILSKISKLNNFYIPVIIMTSSGSEIQPHFNRHTCCYISKPLEIKEFLKVFREIKYYWLSLVN</sequence>
<dbReference type="PANTHER" id="PTHR44520:SF2">
    <property type="entry name" value="RESPONSE REGULATOR RCP1"/>
    <property type="match status" value="1"/>
</dbReference>
<evidence type="ECO:0000313" key="3">
    <source>
        <dbReference type="EMBL" id="MBC8768562.1"/>
    </source>
</evidence>
<name>A0ABR7QMY5_9FLAO</name>
<evidence type="ECO:0000256" key="1">
    <source>
        <dbReference type="PROSITE-ProRule" id="PRU00169"/>
    </source>
</evidence>
<keyword evidence="4" id="KW-1185">Reference proteome</keyword>
<proteinExistence type="predicted"/>
<gene>
    <name evidence="3" type="ORF">H4O18_11210</name>
</gene>